<evidence type="ECO:0000256" key="1">
    <source>
        <dbReference type="SAM" id="Phobius"/>
    </source>
</evidence>
<evidence type="ECO:0000313" key="2">
    <source>
        <dbReference type="EMBL" id="CDF57784.1"/>
    </source>
</evidence>
<gene>
    <name evidence="2" type="ORF">TCEL_01698</name>
</gene>
<feature type="transmembrane region" description="Helical" evidence="1">
    <location>
        <begin position="6"/>
        <end position="23"/>
    </location>
</feature>
<organism evidence="2 3">
    <name type="scientific">Thermobrachium celere DSM 8682</name>
    <dbReference type="NCBI Taxonomy" id="941824"/>
    <lineage>
        <taxon>Bacteria</taxon>
        <taxon>Bacillati</taxon>
        <taxon>Bacillota</taxon>
        <taxon>Clostridia</taxon>
        <taxon>Eubacteriales</taxon>
        <taxon>Clostridiaceae</taxon>
        <taxon>Thermobrachium</taxon>
    </lineage>
</organism>
<keyword evidence="1" id="KW-1133">Transmembrane helix</keyword>
<sequence length="52" mass="6030">MEIFIINGIMFLILWIGGVYLNSKNSFLKSNLKVLNVKCKNWGLIKNEKKCI</sequence>
<protein>
    <submittedName>
        <fullName evidence="2">Uncharacterized protein</fullName>
    </submittedName>
</protein>
<keyword evidence="1" id="KW-0472">Membrane</keyword>
<dbReference type="HOGENOM" id="CLU_3085733_0_0_9"/>
<accession>R7RNZ9</accession>
<dbReference type="Proteomes" id="UP000014923">
    <property type="component" value="Unassembled WGS sequence"/>
</dbReference>
<proteinExistence type="predicted"/>
<keyword evidence="3" id="KW-1185">Reference proteome</keyword>
<comment type="caution">
    <text evidence="2">The sequence shown here is derived from an EMBL/GenBank/DDBJ whole genome shotgun (WGS) entry which is preliminary data.</text>
</comment>
<evidence type="ECO:0000313" key="3">
    <source>
        <dbReference type="Proteomes" id="UP000014923"/>
    </source>
</evidence>
<reference evidence="2" key="1">
    <citation type="submission" date="2013-03" db="EMBL/GenBank/DDBJ databases">
        <title>Draft genome sequence of the hydrogen-ethanol-producing anaerobic alkalithermophilic Caloramator celere.</title>
        <authorList>
            <person name="Ciranna A."/>
            <person name="Larjo A."/>
            <person name="Kivisto A."/>
            <person name="Santala V."/>
            <person name="Roos C."/>
            <person name="Karp M."/>
        </authorList>
    </citation>
    <scope>NUCLEOTIDE SEQUENCE [LARGE SCALE GENOMIC DNA]</scope>
    <source>
        <strain evidence="2">DSM 8682</strain>
    </source>
</reference>
<name>R7RNZ9_9CLOT</name>
<dbReference type="AlphaFoldDB" id="R7RNZ9"/>
<keyword evidence="1" id="KW-0812">Transmembrane</keyword>
<dbReference type="EMBL" id="CAVN010000090">
    <property type="protein sequence ID" value="CDF57784.1"/>
    <property type="molecule type" value="Genomic_DNA"/>
</dbReference>